<accession>A0ABV1EYA5</accession>
<evidence type="ECO:0000313" key="1">
    <source>
        <dbReference type="EMBL" id="MEQ2466095.1"/>
    </source>
</evidence>
<gene>
    <name evidence="1" type="ORF">WMO63_10505</name>
</gene>
<sequence>MNIGEEIVASYLEYIKDCDFVQKNLYTKDVQGEIDVVGINLKINEAYICESTTHLTTGLLYVGRDYKNNNIQKLFDKFSKDIDYAEKYLPNYQKHYMLWSPIVKDNKTTRDNSQIYQLSIVKGMIYDKYGINLELIINETYQDCLKELREYAKKETKALQSPILRYMQIEEYLSKHIMNLKK</sequence>
<keyword evidence="2" id="KW-1185">Reference proteome</keyword>
<organism evidence="1 2">
    <name type="scientific">Niallia hominis</name>
    <dbReference type="NCBI Taxonomy" id="3133173"/>
    <lineage>
        <taxon>Bacteria</taxon>
        <taxon>Bacillati</taxon>
        <taxon>Bacillota</taxon>
        <taxon>Bacilli</taxon>
        <taxon>Bacillales</taxon>
        <taxon>Bacillaceae</taxon>
        <taxon>Niallia</taxon>
    </lineage>
</organism>
<comment type="caution">
    <text evidence="1">The sequence shown here is derived from an EMBL/GenBank/DDBJ whole genome shotgun (WGS) entry which is preliminary data.</text>
</comment>
<name>A0ABV1EYA5_9BACI</name>
<dbReference type="RefSeq" id="WP_048719082.1">
    <property type="nucleotide sequence ID" value="NZ_JBBMFN010000021.1"/>
</dbReference>
<proteinExistence type="predicted"/>
<dbReference type="EMBL" id="JBBMFN010000021">
    <property type="protein sequence ID" value="MEQ2466095.1"/>
    <property type="molecule type" value="Genomic_DNA"/>
</dbReference>
<protein>
    <recommendedName>
        <fullName evidence="3">GIY-YIG homing endonuclease</fullName>
    </recommendedName>
</protein>
<evidence type="ECO:0000313" key="2">
    <source>
        <dbReference type="Proteomes" id="UP001465426"/>
    </source>
</evidence>
<reference evidence="1 2" key="1">
    <citation type="submission" date="2024-03" db="EMBL/GenBank/DDBJ databases">
        <title>Human intestinal bacterial collection.</title>
        <authorList>
            <person name="Pauvert C."/>
            <person name="Hitch T.C.A."/>
            <person name="Clavel T."/>
        </authorList>
    </citation>
    <scope>NUCLEOTIDE SEQUENCE [LARGE SCALE GENOMIC DNA]</scope>
    <source>
        <strain evidence="1 2">CLA-SR-H024</strain>
    </source>
</reference>
<dbReference type="Proteomes" id="UP001465426">
    <property type="component" value="Unassembled WGS sequence"/>
</dbReference>
<evidence type="ECO:0008006" key="3">
    <source>
        <dbReference type="Google" id="ProtNLM"/>
    </source>
</evidence>